<comment type="caution">
    <text evidence="2">The sequence shown here is derived from an EMBL/GenBank/DDBJ whole genome shotgun (WGS) entry which is preliminary data.</text>
</comment>
<reference evidence="2" key="2">
    <citation type="submission" date="2020-09" db="EMBL/GenBank/DDBJ databases">
        <authorList>
            <person name="Sun Q."/>
            <person name="Zhou Y."/>
        </authorList>
    </citation>
    <scope>NUCLEOTIDE SEQUENCE</scope>
    <source>
        <strain evidence="2">CGMCC 1.12426</strain>
    </source>
</reference>
<sequence>MYEPKSSATIIALADLAELSADQLESGRSVEEVIALLRRAALAVRETVPVANDDDPFEHDMPCDLDDASGADSGEPDPDGLPVQDEAVADQPDGNPVSIEDELTPIDLTDLTTAESGDPKPISA</sequence>
<evidence type="ECO:0000313" key="2">
    <source>
        <dbReference type="EMBL" id="GGB39900.1"/>
    </source>
</evidence>
<accession>A0A916TCC3</accession>
<dbReference type="AlphaFoldDB" id="A0A916TCC3"/>
<dbReference type="Proteomes" id="UP000605148">
    <property type="component" value="Unassembled WGS sequence"/>
</dbReference>
<proteinExistence type="predicted"/>
<feature type="region of interest" description="Disordered" evidence="1">
    <location>
        <begin position="51"/>
        <end position="124"/>
    </location>
</feature>
<name>A0A916TCC3_9HYPH</name>
<gene>
    <name evidence="2" type="ORF">GCM10011316_09920</name>
</gene>
<dbReference type="OrthoDB" id="7678869at2"/>
<protein>
    <submittedName>
        <fullName evidence="2">Uncharacterized protein</fullName>
    </submittedName>
</protein>
<organism evidence="2 3">
    <name type="scientific">Roseibium aquae</name>
    <dbReference type="NCBI Taxonomy" id="1323746"/>
    <lineage>
        <taxon>Bacteria</taxon>
        <taxon>Pseudomonadati</taxon>
        <taxon>Pseudomonadota</taxon>
        <taxon>Alphaproteobacteria</taxon>
        <taxon>Hyphomicrobiales</taxon>
        <taxon>Stappiaceae</taxon>
        <taxon>Roseibium</taxon>
    </lineage>
</organism>
<dbReference type="RefSeq" id="WP_150494941.1">
    <property type="nucleotide sequence ID" value="NZ_BMFA01000002.1"/>
</dbReference>
<feature type="compositionally biased region" description="Acidic residues" evidence="1">
    <location>
        <begin position="52"/>
        <end position="78"/>
    </location>
</feature>
<dbReference type="EMBL" id="BMFA01000002">
    <property type="protein sequence ID" value="GGB39900.1"/>
    <property type="molecule type" value="Genomic_DNA"/>
</dbReference>
<evidence type="ECO:0000313" key="3">
    <source>
        <dbReference type="Proteomes" id="UP000605148"/>
    </source>
</evidence>
<evidence type="ECO:0000256" key="1">
    <source>
        <dbReference type="SAM" id="MobiDB-lite"/>
    </source>
</evidence>
<reference evidence="2" key="1">
    <citation type="journal article" date="2014" name="Int. J. Syst. Evol. Microbiol.">
        <title>Complete genome sequence of Corynebacterium casei LMG S-19264T (=DSM 44701T), isolated from a smear-ripened cheese.</title>
        <authorList>
            <consortium name="US DOE Joint Genome Institute (JGI-PGF)"/>
            <person name="Walter F."/>
            <person name="Albersmeier A."/>
            <person name="Kalinowski J."/>
            <person name="Ruckert C."/>
        </authorList>
    </citation>
    <scope>NUCLEOTIDE SEQUENCE</scope>
    <source>
        <strain evidence="2">CGMCC 1.12426</strain>
    </source>
</reference>
<keyword evidence="3" id="KW-1185">Reference proteome</keyword>